<evidence type="ECO:0008006" key="4">
    <source>
        <dbReference type="Google" id="ProtNLM"/>
    </source>
</evidence>
<organism evidence="2 3">
    <name type="scientific">Pelagomonas calceolata</name>
    <dbReference type="NCBI Taxonomy" id="35677"/>
    <lineage>
        <taxon>Eukaryota</taxon>
        <taxon>Sar</taxon>
        <taxon>Stramenopiles</taxon>
        <taxon>Ochrophyta</taxon>
        <taxon>Pelagophyceae</taxon>
        <taxon>Pelagomonadales</taxon>
        <taxon>Pelagomonadaceae</taxon>
        <taxon>Pelagomonas</taxon>
    </lineage>
</organism>
<dbReference type="InterPro" id="IPR016024">
    <property type="entry name" value="ARM-type_fold"/>
</dbReference>
<dbReference type="SUPFAM" id="SSF48371">
    <property type="entry name" value="ARM repeat"/>
    <property type="match status" value="1"/>
</dbReference>
<dbReference type="Gene3D" id="1.25.10.10">
    <property type="entry name" value="Leucine-rich Repeat Variant"/>
    <property type="match status" value="1"/>
</dbReference>
<protein>
    <recommendedName>
        <fullName evidence="4">HEAT repeat domain-containing protein</fullName>
    </recommendedName>
</protein>
<evidence type="ECO:0000313" key="2">
    <source>
        <dbReference type="EMBL" id="CAH0368724.1"/>
    </source>
</evidence>
<dbReference type="EMBL" id="CAKKNE010000002">
    <property type="protein sequence ID" value="CAH0368724.1"/>
    <property type="molecule type" value="Genomic_DNA"/>
</dbReference>
<feature type="region of interest" description="Disordered" evidence="1">
    <location>
        <begin position="206"/>
        <end position="308"/>
    </location>
</feature>
<dbReference type="Proteomes" id="UP000789595">
    <property type="component" value="Unassembled WGS sequence"/>
</dbReference>
<dbReference type="Pfam" id="PF13646">
    <property type="entry name" value="HEAT_2"/>
    <property type="match status" value="1"/>
</dbReference>
<name>A0A8J2WVB3_9STRA</name>
<feature type="compositionally biased region" description="Basic and acidic residues" evidence="1">
    <location>
        <begin position="1"/>
        <end position="10"/>
    </location>
</feature>
<accession>A0A8J2WVB3</accession>
<comment type="caution">
    <text evidence="2">The sequence shown here is derived from an EMBL/GenBank/DDBJ whole genome shotgun (WGS) entry which is preliminary data.</text>
</comment>
<reference evidence="2" key="1">
    <citation type="submission" date="2021-11" db="EMBL/GenBank/DDBJ databases">
        <authorList>
            <consortium name="Genoscope - CEA"/>
            <person name="William W."/>
        </authorList>
    </citation>
    <scope>NUCLEOTIDE SEQUENCE</scope>
</reference>
<feature type="compositionally biased region" description="Acidic residues" evidence="1">
    <location>
        <begin position="212"/>
        <end position="224"/>
    </location>
</feature>
<proteinExistence type="predicted"/>
<evidence type="ECO:0000313" key="3">
    <source>
        <dbReference type="Proteomes" id="UP000789595"/>
    </source>
</evidence>
<feature type="compositionally biased region" description="Basic and acidic residues" evidence="1">
    <location>
        <begin position="283"/>
        <end position="294"/>
    </location>
</feature>
<dbReference type="AlphaFoldDB" id="A0A8J2WVB3"/>
<dbReference type="InterPro" id="IPR011989">
    <property type="entry name" value="ARM-like"/>
</dbReference>
<feature type="compositionally biased region" description="Basic residues" evidence="1">
    <location>
        <begin position="260"/>
        <end position="282"/>
    </location>
</feature>
<gene>
    <name evidence="2" type="ORF">PECAL_2P18010</name>
</gene>
<evidence type="ECO:0000256" key="1">
    <source>
        <dbReference type="SAM" id="MobiDB-lite"/>
    </source>
</evidence>
<sequence length="308" mass="33354">MAQLEERSPTAEEEAPAPQTQLTTVPEEARPVSVGSSQAPTADDGFFEETRARGLAALREATAYLRTTPTKATPRQEPAAVVAADDALQQLASADEAERAYAAFSASLELPGARDAFADLLNREQAEEVLCSALANLSAAEATSKPLAKAARKLLRHPKGTVRADAARYLGGFVDVIDDKAREGLTQLARLDPDANVRKESTWALQRLGRDEVEEDAPAADEPPEAAPREAPADLDDADEVLRRSDEPIARLMREASESKKKKGNPKPKPSPVRRRNRRSRRRVLEVSEDDSARGRARLPTLPRGASA</sequence>
<keyword evidence="3" id="KW-1185">Reference proteome</keyword>
<feature type="compositionally biased region" description="Basic and acidic residues" evidence="1">
    <location>
        <begin position="240"/>
        <end position="259"/>
    </location>
</feature>
<feature type="region of interest" description="Disordered" evidence="1">
    <location>
        <begin position="1"/>
        <end position="46"/>
    </location>
</feature>